<dbReference type="PIRSF" id="PIRSF037031">
    <property type="entry name" value="Redox_disulphide_2"/>
    <property type="match status" value="1"/>
</dbReference>
<dbReference type="PATRIC" id="fig|1286171.3.peg.2724"/>
<evidence type="ECO:0000256" key="2">
    <source>
        <dbReference type="PIRSR" id="PIRSR037031-51"/>
    </source>
</evidence>
<keyword evidence="2" id="KW-1015">Disulfide bond</keyword>
<dbReference type="AlphaFoldDB" id="W8TJU8"/>
<dbReference type="EMBL" id="CP007453">
    <property type="protein sequence ID" value="AHM58043.1"/>
    <property type="molecule type" value="Genomic_DNA"/>
</dbReference>
<geneLocation type="plasmid" evidence="4 5">
    <name>EAL2_808p</name>
</geneLocation>
<dbReference type="Pfam" id="PF13192">
    <property type="entry name" value="Thioredoxin_3"/>
    <property type="match status" value="1"/>
</dbReference>
<organism evidence="4 5">
    <name type="scientific">Peptoclostridium acidaminophilum DSM 3953</name>
    <dbReference type="NCBI Taxonomy" id="1286171"/>
    <lineage>
        <taxon>Bacteria</taxon>
        <taxon>Bacillati</taxon>
        <taxon>Bacillota</taxon>
        <taxon>Clostridia</taxon>
        <taxon>Peptostreptococcales</taxon>
        <taxon>Peptoclostridiaceae</taxon>
        <taxon>Peptoclostridium</taxon>
    </lineage>
</organism>
<keyword evidence="4" id="KW-0614">Plasmid</keyword>
<dbReference type="PANTHER" id="PTHR36450">
    <property type="entry name" value="THIOREDOXIN"/>
    <property type="match status" value="1"/>
</dbReference>
<feature type="disulfide bond" description="Redox-active" evidence="2">
    <location>
        <begin position="10"/>
        <end position="13"/>
    </location>
</feature>
<evidence type="ECO:0000313" key="4">
    <source>
        <dbReference type="EMBL" id="AHM58043.1"/>
    </source>
</evidence>
<protein>
    <recommendedName>
        <fullName evidence="3">Thioredoxin-like fold domain-containing protein</fullName>
    </recommendedName>
</protein>
<gene>
    <name evidence="4" type="ORF">EAL2_808p05400</name>
</gene>
<dbReference type="Proteomes" id="UP000019591">
    <property type="component" value="Plasmid EAL2_808p"/>
</dbReference>
<accession>W8TJU8</accession>
<name>W8TJU8_PEPAC</name>
<dbReference type="KEGG" id="eac:EAL2_808p05400"/>
<reference evidence="4 5" key="1">
    <citation type="journal article" date="2014" name="Genome Announc.">
        <title>Complete Genome Sequence of Amino Acid-Utilizing Eubacterium acidaminophilum al-2 (DSM 3953).</title>
        <authorList>
            <person name="Poehlein A."/>
            <person name="Andreesen J.R."/>
            <person name="Daniel R."/>
        </authorList>
    </citation>
    <scope>NUCLEOTIDE SEQUENCE [LARGE SCALE GENOMIC DNA]</scope>
    <source>
        <strain evidence="4 5">DSM 3953</strain>
        <plasmid evidence="5">Plasmid EAL2_808p</plasmid>
    </source>
</reference>
<feature type="active site" description="Nucleophile" evidence="1">
    <location>
        <position position="13"/>
    </location>
</feature>
<sequence length="77" mass="8226">MEIKILGTGCDKCDKLEANAKKAVEELGIDATVKKIDDLVEIMTHGVMTTPALVIDGAVKAPGKVLSVEDIKKYIAK</sequence>
<evidence type="ECO:0000256" key="1">
    <source>
        <dbReference type="PIRSR" id="PIRSR037031-50"/>
    </source>
</evidence>
<dbReference type="PANTHER" id="PTHR36450:SF1">
    <property type="entry name" value="THIOREDOXIN"/>
    <property type="match status" value="1"/>
</dbReference>
<dbReference type="NCBIfam" id="TIGR00412">
    <property type="entry name" value="redox_disulf_2"/>
    <property type="match status" value="1"/>
</dbReference>
<dbReference type="HOGENOM" id="CLU_090389_18_2_9"/>
<dbReference type="InterPro" id="IPR036249">
    <property type="entry name" value="Thioredoxin-like_sf"/>
</dbReference>
<keyword evidence="5" id="KW-1185">Reference proteome</keyword>
<evidence type="ECO:0000313" key="5">
    <source>
        <dbReference type="Proteomes" id="UP000019591"/>
    </source>
</evidence>
<feature type="active site" description="Nucleophile" evidence="1">
    <location>
        <position position="10"/>
    </location>
</feature>
<keyword evidence="2" id="KW-0676">Redox-active center</keyword>
<dbReference type="RefSeq" id="WP_025436890.1">
    <property type="nucleotide sequence ID" value="NZ_CP007453.1"/>
</dbReference>
<dbReference type="OrthoDB" id="9800630at2"/>
<dbReference type="eggNOG" id="COG0526">
    <property type="taxonomic scope" value="Bacteria"/>
</dbReference>
<feature type="domain" description="Thioredoxin-like fold" evidence="3">
    <location>
        <begin position="1"/>
        <end position="75"/>
    </location>
</feature>
<proteinExistence type="predicted"/>
<dbReference type="SUPFAM" id="SSF52833">
    <property type="entry name" value="Thioredoxin-like"/>
    <property type="match status" value="1"/>
</dbReference>
<dbReference type="Gene3D" id="3.40.30.10">
    <property type="entry name" value="Glutaredoxin"/>
    <property type="match status" value="1"/>
</dbReference>
<dbReference type="InterPro" id="IPR012336">
    <property type="entry name" value="Thioredoxin-like_fold"/>
</dbReference>
<evidence type="ECO:0000259" key="3">
    <source>
        <dbReference type="Pfam" id="PF13192"/>
    </source>
</evidence>
<dbReference type="InterPro" id="IPR005243">
    <property type="entry name" value="THIRX-like_proc"/>
</dbReference>